<dbReference type="Proteomes" id="UP000287101">
    <property type="component" value="Unassembled WGS sequence"/>
</dbReference>
<comment type="caution">
    <text evidence="1">The sequence shown here is derived from an EMBL/GenBank/DDBJ whole genome shotgun (WGS) entry which is preliminary data.</text>
</comment>
<organism evidence="1 2">
    <name type="scientific">Vagococcus fessus</name>
    <dbReference type="NCBI Taxonomy" id="120370"/>
    <lineage>
        <taxon>Bacteria</taxon>
        <taxon>Bacillati</taxon>
        <taxon>Bacillota</taxon>
        <taxon>Bacilli</taxon>
        <taxon>Lactobacillales</taxon>
        <taxon>Enterococcaceae</taxon>
        <taxon>Vagococcus</taxon>
    </lineage>
</organism>
<gene>
    <name evidence="1" type="ORF">CBF31_05825</name>
</gene>
<sequence length="63" mass="7215">MDYQAEIDRLVSGEIKELVIDRDHFLLCRTAWLAHPKRKEIVGEACLGGSVIYRYIPNPTGEK</sequence>
<dbReference type="RefSeq" id="WP_126831445.1">
    <property type="nucleotide sequence ID" value="NZ_CBCRYB010000010.1"/>
</dbReference>
<evidence type="ECO:0000313" key="2">
    <source>
        <dbReference type="Proteomes" id="UP000287101"/>
    </source>
</evidence>
<accession>A0A430A838</accession>
<keyword evidence="2" id="KW-1185">Reference proteome</keyword>
<dbReference type="EMBL" id="NGJY01000002">
    <property type="protein sequence ID" value="RSU03234.1"/>
    <property type="molecule type" value="Genomic_DNA"/>
</dbReference>
<reference evidence="1 2" key="1">
    <citation type="submission" date="2017-05" db="EMBL/GenBank/DDBJ databases">
        <title>Vagococcus spp. assemblies.</title>
        <authorList>
            <person name="Gulvik C.A."/>
        </authorList>
    </citation>
    <scope>NUCLEOTIDE SEQUENCE [LARGE SCALE GENOMIC DNA]</scope>
    <source>
        <strain evidence="1 2">CCUG 41755</strain>
    </source>
</reference>
<name>A0A430A838_9ENTE</name>
<dbReference type="AlphaFoldDB" id="A0A430A838"/>
<proteinExistence type="predicted"/>
<evidence type="ECO:0000313" key="1">
    <source>
        <dbReference type="EMBL" id="RSU03234.1"/>
    </source>
</evidence>
<protein>
    <submittedName>
        <fullName evidence="1">Uncharacterized protein</fullName>
    </submittedName>
</protein>
<dbReference type="OrthoDB" id="2146345at2"/>